<dbReference type="Pfam" id="PF13966">
    <property type="entry name" value="zf-RVT"/>
    <property type="match status" value="1"/>
</dbReference>
<proteinExistence type="predicted"/>
<organism evidence="2 3">
    <name type="scientific">Trifolium medium</name>
    <dbReference type="NCBI Taxonomy" id="97028"/>
    <lineage>
        <taxon>Eukaryota</taxon>
        <taxon>Viridiplantae</taxon>
        <taxon>Streptophyta</taxon>
        <taxon>Embryophyta</taxon>
        <taxon>Tracheophyta</taxon>
        <taxon>Spermatophyta</taxon>
        <taxon>Magnoliopsida</taxon>
        <taxon>eudicotyledons</taxon>
        <taxon>Gunneridae</taxon>
        <taxon>Pentapetalae</taxon>
        <taxon>rosids</taxon>
        <taxon>fabids</taxon>
        <taxon>Fabales</taxon>
        <taxon>Fabaceae</taxon>
        <taxon>Papilionoideae</taxon>
        <taxon>50 kb inversion clade</taxon>
        <taxon>NPAAA clade</taxon>
        <taxon>Hologalegina</taxon>
        <taxon>IRL clade</taxon>
        <taxon>Trifolieae</taxon>
        <taxon>Trifolium</taxon>
    </lineage>
</organism>
<dbReference type="EMBL" id="LXQA010051880">
    <property type="protein sequence ID" value="MCI03348.1"/>
    <property type="molecule type" value="Genomic_DNA"/>
</dbReference>
<protein>
    <recommendedName>
        <fullName evidence="1">Reverse transcriptase zinc-binding domain-containing protein</fullName>
    </recommendedName>
</protein>
<dbReference type="InterPro" id="IPR026960">
    <property type="entry name" value="RVT-Znf"/>
</dbReference>
<sequence>MKVKIFSWQLMLHRLPTRANLLRRGVLESSAQVQCAWCSAEVESEAHLFTRNSLIFQGVKLKTCEIVDAIKYRSLHWFVASRYGGACVLYEWEKLPLNCLL</sequence>
<keyword evidence="3" id="KW-1185">Reference proteome</keyword>
<dbReference type="Proteomes" id="UP000265520">
    <property type="component" value="Unassembled WGS sequence"/>
</dbReference>
<evidence type="ECO:0000313" key="2">
    <source>
        <dbReference type="EMBL" id="MCI03348.1"/>
    </source>
</evidence>
<name>A0A392NU39_9FABA</name>
<dbReference type="AlphaFoldDB" id="A0A392NU39"/>
<feature type="domain" description="Reverse transcriptase zinc-binding" evidence="1">
    <location>
        <begin position="2"/>
        <end position="51"/>
    </location>
</feature>
<feature type="non-terminal residue" evidence="2">
    <location>
        <position position="101"/>
    </location>
</feature>
<evidence type="ECO:0000313" key="3">
    <source>
        <dbReference type="Proteomes" id="UP000265520"/>
    </source>
</evidence>
<evidence type="ECO:0000259" key="1">
    <source>
        <dbReference type="Pfam" id="PF13966"/>
    </source>
</evidence>
<reference evidence="2 3" key="1">
    <citation type="journal article" date="2018" name="Front. Plant Sci.">
        <title>Red Clover (Trifolium pratense) and Zigzag Clover (T. medium) - A Picture of Genomic Similarities and Differences.</title>
        <authorList>
            <person name="Dluhosova J."/>
            <person name="Istvanek J."/>
            <person name="Nedelnik J."/>
            <person name="Repkova J."/>
        </authorList>
    </citation>
    <scope>NUCLEOTIDE SEQUENCE [LARGE SCALE GENOMIC DNA]</scope>
    <source>
        <strain evidence="3">cv. 10/8</strain>
        <tissue evidence="2">Leaf</tissue>
    </source>
</reference>
<comment type="caution">
    <text evidence="2">The sequence shown here is derived from an EMBL/GenBank/DDBJ whole genome shotgun (WGS) entry which is preliminary data.</text>
</comment>
<accession>A0A392NU39</accession>